<dbReference type="RefSeq" id="WP_115668358.1">
    <property type="nucleotide sequence ID" value="NZ_UEYP01000001.1"/>
</dbReference>
<dbReference type="OrthoDB" id="9815592at2"/>
<gene>
    <name evidence="8" type="ORF">RHIZ70_982</name>
</gene>
<keyword evidence="4" id="KW-0012">Acyltransferase</keyword>
<dbReference type="EMBL" id="UEYP01000001">
    <property type="protein sequence ID" value="SSC65274.1"/>
    <property type="molecule type" value="Genomic_DNA"/>
</dbReference>
<dbReference type="STRING" id="1336235.GCA_000518785_01961"/>
<dbReference type="CDD" id="cd03360">
    <property type="entry name" value="LbH_AT_putative"/>
    <property type="match status" value="1"/>
</dbReference>
<dbReference type="PANTHER" id="PTHR43300:SF7">
    <property type="entry name" value="UDP-N-ACETYLBACILLOSAMINE N-ACETYLTRANSFERASE"/>
    <property type="match status" value="1"/>
</dbReference>
<evidence type="ECO:0000256" key="1">
    <source>
        <dbReference type="ARBA" id="ARBA00007274"/>
    </source>
</evidence>
<dbReference type="NCBIfam" id="TIGR03570">
    <property type="entry name" value="NeuD_NnaD"/>
    <property type="match status" value="1"/>
</dbReference>
<protein>
    <recommendedName>
        <fullName evidence="7">PglD N-terminal domain-containing protein</fullName>
    </recommendedName>
</protein>
<dbReference type="InterPro" id="IPR020019">
    <property type="entry name" value="AcTrfase_PglD-like"/>
</dbReference>
<evidence type="ECO:0000256" key="5">
    <source>
        <dbReference type="PIRSR" id="PIRSR620019-1"/>
    </source>
</evidence>
<reference evidence="9" key="1">
    <citation type="submission" date="2018-07" db="EMBL/GenBank/DDBJ databases">
        <authorList>
            <person name="Peiro R."/>
            <person name="Begona"/>
            <person name="Cbmso G."/>
            <person name="Lopez M."/>
            <person name="Gonzalez S."/>
        </authorList>
    </citation>
    <scope>NUCLEOTIDE SEQUENCE [LARGE SCALE GENOMIC DNA]</scope>
</reference>
<evidence type="ECO:0000256" key="4">
    <source>
        <dbReference type="ARBA" id="ARBA00023315"/>
    </source>
</evidence>
<feature type="binding site" evidence="6">
    <location>
        <position position="73"/>
    </location>
    <ligand>
        <name>substrate</name>
    </ligand>
</feature>
<evidence type="ECO:0000256" key="2">
    <source>
        <dbReference type="ARBA" id="ARBA00022679"/>
    </source>
</evidence>
<name>A0A376ABY9_9HYPH</name>
<dbReference type="Gene3D" id="2.160.10.10">
    <property type="entry name" value="Hexapeptide repeat proteins"/>
    <property type="match status" value="1"/>
</dbReference>
<dbReference type="Gene3D" id="3.40.50.20">
    <property type="match status" value="1"/>
</dbReference>
<dbReference type="InterPro" id="IPR011004">
    <property type="entry name" value="Trimer_LpxA-like_sf"/>
</dbReference>
<organism evidence="8 9">
    <name type="scientific">Ciceribacter selenitireducens ATCC BAA-1503</name>
    <dbReference type="NCBI Taxonomy" id="1336235"/>
    <lineage>
        <taxon>Bacteria</taxon>
        <taxon>Pseudomonadati</taxon>
        <taxon>Pseudomonadota</taxon>
        <taxon>Alphaproteobacteria</taxon>
        <taxon>Hyphomicrobiales</taxon>
        <taxon>Rhizobiaceae</taxon>
        <taxon>Ciceribacter</taxon>
    </lineage>
</organism>
<evidence type="ECO:0000259" key="7">
    <source>
        <dbReference type="Pfam" id="PF17836"/>
    </source>
</evidence>
<dbReference type="Pfam" id="PF00132">
    <property type="entry name" value="Hexapep"/>
    <property type="match status" value="2"/>
</dbReference>
<dbReference type="InterPro" id="IPR050179">
    <property type="entry name" value="Trans_hexapeptide_repeat"/>
</dbReference>
<dbReference type="InterPro" id="IPR018357">
    <property type="entry name" value="Hexapep_transf_CS"/>
</dbReference>
<dbReference type="GO" id="GO:0016746">
    <property type="term" value="F:acyltransferase activity"/>
    <property type="evidence" value="ECO:0007669"/>
    <property type="project" value="UniProtKB-KW"/>
</dbReference>
<sequence length="215" mass="21722">MTRANRLILLGAGGHAKVIAELARAAGWQIAGFLAPRNDRGEENLGAPLLGDGADLTADPSWLEQNDLFPAIGEGEIRWREFVRLAAAGARVPSLIHPSAIVSPSARIEAGAVVMAGAIIQADSVVGPAAIINTGAQVDHDCTIGAGSMIAPGAVLCGAVHVGDHAFVGAGAVLVPGIHIGRGAFVGAGTTVVNDLSEGTQLKASRRSQVAPIAE</sequence>
<comment type="similarity">
    <text evidence="1">Belongs to the transferase hexapeptide repeat family.</text>
</comment>
<dbReference type="PROSITE" id="PS00101">
    <property type="entry name" value="HEXAPEP_TRANSFERASES"/>
    <property type="match status" value="1"/>
</dbReference>
<dbReference type="InterPro" id="IPR001451">
    <property type="entry name" value="Hexapep"/>
</dbReference>
<evidence type="ECO:0000313" key="9">
    <source>
        <dbReference type="Proteomes" id="UP000254764"/>
    </source>
</evidence>
<proteinExistence type="inferred from homology"/>
<keyword evidence="2" id="KW-0808">Transferase</keyword>
<feature type="active site" description="Proton acceptor" evidence="5">
    <location>
        <position position="140"/>
    </location>
</feature>
<dbReference type="Proteomes" id="UP000254764">
    <property type="component" value="Unassembled WGS sequence"/>
</dbReference>
<keyword evidence="3" id="KW-0677">Repeat</keyword>
<feature type="domain" description="PglD N-terminal" evidence="7">
    <location>
        <begin position="6"/>
        <end position="82"/>
    </location>
</feature>
<accession>A0A376ABY9</accession>
<evidence type="ECO:0000256" key="6">
    <source>
        <dbReference type="PIRSR" id="PIRSR620019-2"/>
    </source>
</evidence>
<keyword evidence="9" id="KW-1185">Reference proteome</keyword>
<dbReference type="InterPro" id="IPR041561">
    <property type="entry name" value="PglD_N"/>
</dbReference>
<feature type="site" description="Increases basicity of active site His" evidence="5">
    <location>
        <position position="141"/>
    </location>
</feature>
<evidence type="ECO:0000313" key="8">
    <source>
        <dbReference type="EMBL" id="SSC65274.1"/>
    </source>
</evidence>
<evidence type="ECO:0000256" key="3">
    <source>
        <dbReference type="ARBA" id="ARBA00022737"/>
    </source>
</evidence>
<dbReference type="SUPFAM" id="SSF51161">
    <property type="entry name" value="Trimeric LpxA-like enzymes"/>
    <property type="match status" value="1"/>
</dbReference>
<dbReference type="Pfam" id="PF17836">
    <property type="entry name" value="PglD_N"/>
    <property type="match status" value="1"/>
</dbReference>
<dbReference type="AlphaFoldDB" id="A0A376ABY9"/>
<dbReference type="PANTHER" id="PTHR43300">
    <property type="entry name" value="ACETYLTRANSFERASE"/>
    <property type="match status" value="1"/>
</dbReference>